<reference evidence="2" key="1">
    <citation type="submission" date="2015-08" db="EMBL/GenBank/DDBJ databases">
        <authorList>
            <person name="Varghese N."/>
        </authorList>
    </citation>
    <scope>NUCLEOTIDE SEQUENCE [LARGE SCALE GENOMIC DNA]</scope>
    <source>
        <strain evidence="2">JCM 18476</strain>
    </source>
</reference>
<gene>
    <name evidence="1" type="ORF">Ga0061065_11635</name>
</gene>
<dbReference type="AlphaFoldDB" id="A0A0K6ISE0"/>
<evidence type="ECO:0000313" key="1">
    <source>
        <dbReference type="EMBL" id="CUB06232.1"/>
    </source>
</evidence>
<name>A0A0K6ISE0_9GAMM</name>
<proteinExistence type="predicted"/>
<dbReference type="STRING" id="1137284.GCA_001418205_03466"/>
<dbReference type="EMBL" id="CYHG01000016">
    <property type="protein sequence ID" value="CUB06232.1"/>
    <property type="molecule type" value="Genomic_DNA"/>
</dbReference>
<evidence type="ECO:0000313" key="2">
    <source>
        <dbReference type="Proteomes" id="UP000182769"/>
    </source>
</evidence>
<keyword evidence="2" id="KW-1185">Reference proteome</keyword>
<organism evidence="1 2">
    <name type="scientific">Marinomonas fungiae</name>
    <dbReference type="NCBI Taxonomy" id="1137284"/>
    <lineage>
        <taxon>Bacteria</taxon>
        <taxon>Pseudomonadati</taxon>
        <taxon>Pseudomonadota</taxon>
        <taxon>Gammaproteobacteria</taxon>
        <taxon>Oceanospirillales</taxon>
        <taxon>Oceanospirillaceae</taxon>
        <taxon>Marinomonas</taxon>
    </lineage>
</organism>
<sequence length="226" mass="25869">MILKNTHNEVKHPVESWARLNTNASMYRDIALQEAAQGIEYRHKKKVSHDQFEIGEYSTLAYQHAIKAIVFASMCVESGINDYAGIQLGDKYCEKHIYSMDVVSKWVLVPKLVCGNEIDKSGAAYKALKQLVQSRNRLVHNKSKNIGALSLELVAKLEKAEQDFESDFQNSFKALFLLSMEMDYVVGQRFNPIGTFDRKVALFRTIPEILSAELSECKRMMRNRKQ</sequence>
<accession>A0A0K6ISE0</accession>
<protein>
    <submittedName>
        <fullName evidence="1">Uncharacterized protein</fullName>
    </submittedName>
</protein>
<dbReference type="Proteomes" id="UP000182769">
    <property type="component" value="Unassembled WGS sequence"/>
</dbReference>